<evidence type="ECO:0000256" key="9">
    <source>
        <dbReference type="ARBA" id="ARBA00023180"/>
    </source>
</evidence>
<keyword evidence="16" id="KW-1185">Reference proteome</keyword>
<dbReference type="GO" id="GO:0045202">
    <property type="term" value="C:synapse"/>
    <property type="evidence" value="ECO:0007669"/>
    <property type="project" value="TreeGrafter"/>
</dbReference>
<dbReference type="InterPro" id="IPR050691">
    <property type="entry name" value="Hyaluronan_bind_Proteoglycan"/>
</dbReference>
<dbReference type="InterPro" id="IPR016186">
    <property type="entry name" value="C-type_lectin-like/link_sf"/>
</dbReference>
<organism evidence="15 16">
    <name type="scientific">Erpetoichthys calabaricus</name>
    <name type="common">Rope fish</name>
    <name type="synonym">Calamoichthys calabaricus</name>
    <dbReference type="NCBI Taxonomy" id="27687"/>
    <lineage>
        <taxon>Eukaryota</taxon>
        <taxon>Metazoa</taxon>
        <taxon>Chordata</taxon>
        <taxon>Craniata</taxon>
        <taxon>Vertebrata</taxon>
        <taxon>Euteleostomi</taxon>
        <taxon>Actinopterygii</taxon>
        <taxon>Polypteriformes</taxon>
        <taxon>Polypteridae</taxon>
        <taxon>Erpetoichthys</taxon>
    </lineage>
</organism>
<dbReference type="GeneTree" id="ENSGT00940000155971"/>
<feature type="disulfide bond" evidence="11">
    <location>
        <begin position="295"/>
        <end position="316"/>
    </location>
</feature>
<dbReference type="SMART" id="SM00445">
    <property type="entry name" value="LINK"/>
    <property type="match status" value="4"/>
</dbReference>
<feature type="domain" description="Link" evidence="14">
    <location>
        <begin position="151"/>
        <end position="246"/>
    </location>
</feature>
<dbReference type="GO" id="GO:0046872">
    <property type="term" value="F:metal ion binding"/>
    <property type="evidence" value="ECO:0007669"/>
    <property type="project" value="UniProtKB-KW"/>
</dbReference>
<dbReference type="InterPro" id="IPR007110">
    <property type="entry name" value="Ig-like_dom"/>
</dbReference>
<protein>
    <submittedName>
        <fullName evidence="15">Aggrecan b</fullName>
    </submittedName>
</protein>
<accession>A0A8C4TJR5</accession>
<dbReference type="GO" id="GO:0072534">
    <property type="term" value="C:perineuronal net"/>
    <property type="evidence" value="ECO:0007669"/>
    <property type="project" value="TreeGrafter"/>
</dbReference>
<dbReference type="InterPro" id="IPR013783">
    <property type="entry name" value="Ig-like_fold"/>
</dbReference>
<dbReference type="GO" id="GO:0005540">
    <property type="term" value="F:hyaluronic acid binding"/>
    <property type="evidence" value="ECO:0007669"/>
    <property type="project" value="InterPro"/>
</dbReference>
<feature type="domain" description="Link" evidence="14">
    <location>
        <begin position="573"/>
        <end position="669"/>
    </location>
</feature>
<dbReference type="GO" id="GO:0007417">
    <property type="term" value="P:central nervous system development"/>
    <property type="evidence" value="ECO:0007669"/>
    <property type="project" value="TreeGrafter"/>
</dbReference>
<feature type="chain" id="PRO_5034326725" evidence="12">
    <location>
        <begin position="17"/>
        <end position="719"/>
    </location>
</feature>
<dbReference type="SUPFAM" id="SSF48726">
    <property type="entry name" value="Immunoglobulin"/>
    <property type="match status" value="1"/>
</dbReference>
<evidence type="ECO:0000313" key="15">
    <source>
        <dbReference type="Ensembl" id="ENSECRP00000031604.1"/>
    </source>
</evidence>
<dbReference type="PANTHER" id="PTHR22804">
    <property type="entry name" value="AGGRECAN/VERSICAN PROTEOGLYCAN"/>
    <property type="match status" value="1"/>
</dbReference>
<dbReference type="AlphaFoldDB" id="A0A8C4TJR5"/>
<feature type="domain" description="Link" evidence="14">
    <location>
        <begin position="472"/>
        <end position="567"/>
    </location>
</feature>
<keyword evidence="7" id="KW-0654">Proteoglycan</keyword>
<evidence type="ECO:0000256" key="3">
    <source>
        <dbReference type="ARBA" id="ARBA00022525"/>
    </source>
</evidence>
<dbReference type="GO" id="GO:0007155">
    <property type="term" value="P:cell adhesion"/>
    <property type="evidence" value="ECO:0007669"/>
    <property type="project" value="InterPro"/>
</dbReference>
<dbReference type="Pfam" id="PF07686">
    <property type="entry name" value="V-set"/>
    <property type="match status" value="1"/>
</dbReference>
<evidence type="ECO:0000256" key="6">
    <source>
        <dbReference type="ARBA" id="ARBA00022737"/>
    </source>
</evidence>
<dbReference type="GO" id="GO:0002052">
    <property type="term" value="P:positive regulation of neuroblast proliferation"/>
    <property type="evidence" value="ECO:0007669"/>
    <property type="project" value="TreeGrafter"/>
</dbReference>
<feature type="domain" description="Ig-like" evidence="13">
    <location>
        <begin position="32"/>
        <end position="147"/>
    </location>
</feature>
<feature type="disulfide bond" evidence="11">
    <location>
        <begin position="197"/>
        <end position="218"/>
    </location>
</feature>
<dbReference type="FunFam" id="3.10.100.10:FF:000009">
    <property type="entry name" value="Aggrecan core protein"/>
    <property type="match status" value="1"/>
</dbReference>
<dbReference type="Ensembl" id="ENSECRT00000032273.1">
    <property type="protein sequence ID" value="ENSECRP00000031604.1"/>
    <property type="gene ID" value="ENSECRG00000021398.1"/>
</dbReference>
<evidence type="ECO:0000256" key="4">
    <source>
        <dbReference type="ARBA" id="ARBA00022723"/>
    </source>
</evidence>
<evidence type="ECO:0000313" key="16">
    <source>
        <dbReference type="Proteomes" id="UP000694620"/>
    </source>
</evidence>
<comment type="caution">
    <text evidence="11">Lacks conserved residue(s) required for the propagation of feature annotation.</text>
</comment>
<dbReference type="Pfam" id="PF00193">
    <property type="entry name" value="Xlink"/>
    <property type="match status" value="4"/>
</dbReference>
<dbReference type="InterPro" id="IPR000538">
    <property type="entry name" value="Link_dom"/>
</dbReference>
<feature type="signal peptide" evidence="12">
    <location>
        <begin position="1"/>
        <end position="16"/>
    </location>
</feature>
<keyword evidence="4" id="KW-0479">Metal-binding</keyword>
<dbReference type="PROSITE" id="PS50963">
    <property type="entry name" value="LINK_2"/>
    <property type="match status" value="4"/>
</dbReference>
<dbReference type="SMART" id="SM00406">
    <property type="entry name" value="IGv"/>
    <property type="match status" value="1"/>
</dbReference>
<dbReference type="SUPFAM" id="SSF56436">
    <property type="entry name" value="C-type lectin-like"/>
    <property type="match status" value="4"/>
</dbReference>
<evidence type="ECO:0000256" key="2">
    <source>
        <dbReference type="ARBA" id="ARBA00006838"/>
    </source>
</evidence>
<dbReference type="CDD" id="cd03520">
    <property type="entry name" value="Link_domain_CSPGs_modules_2_4"/>
    <property type="match status" value="2"/>
</dbReference>
<evidence type="ECO:0000256" key="12">
    <source>
        <dbReference type="SAM" id="SignalP"/>
    </source>
</evidence>
<sequence>MTTLLLLIVYLRFVAAEISIELSGNELSVNIPDPPVLQPLLGGTLVIPCYFKDSTTHDPGTTTTSPLSPWIKWSWISEDSEKVILVATEGQVRVTADYLDRVTLANYPGKPIDATLKISELRSSDSGIYRCEVMKGIEDSQDTVTVEVKGIVFHYRAISSRYTLDFENAKKACIQNSAIIATAEQLQAAYDDGFHQCDAGWLADQTVRYPIHSPREGCYGDKDEFPGVRTYGIREVDETYDVYCFAEEMTGEVFYSTSPDKFSFAEAEEQCNKLGAQLATTGQLYLAWQRGMDVCSAGWLSDQSVRYPISKSRQNCGGFLVGVRTVYRFLNQTGYPSPESRYDAICYQGMNILVPTVLFGTIGSAVLTVETFTEVPELFFVKTTTESEAIGEHITAEPVNLTGIITEEYFTATTEPFELPSTTIETETNITALTPVLIEEGITPEVTAHEVTGTPTVLIQEEVCVSVFILGTVFHYRAITSRYTLTFIEAQQACLDVGAIIASPEQLQAAYENGYNQCDAGWLSDQSVRYPIINPRDNCYGDKNGLPGVRNYGVRPAMEQYDVYCYIDKLKGEVFHATTAGKFTFEEAKLYCQKNNASLAKTGEMYAAWKQGLDKCHPGWLADGSVRYPINKARPLCGGGKTGVRSIYQFSNQTGYPSPHSKYDAYCFRGAEPPLTPTVLEEEPVTSTYPYEEAIQTATDAGILQAGNPGVQLNPIYCS</sequence>
<evidence type="ECO:0000256" key="11">
    <source>
        <dbReference type="PROSITE-ProRule" id="PRU00323"/>
    </source>
</evidence>
<keyword evidence="10" id="KW-0393">Immunoglobulin domain</keyword>
<dbReference type="FunFam" id="3.10.100.10:FF:000002">
    <property type="entry name" value="Hyaluronan proteoglycan link protein 1"/>
    <property type="match status" value="2"/>
</dbReference>
<dbReference type="CDD" id="cd03517">
    <property type="entry name" value="Link_domain_CSPGs_modules_1_3"/>
    <property type="match status" value="2"/>
</dbReference>
<keyword evidence="6" id="KW-0677">Repeat</keyword>
<keyword evidence="9" id="KW-0325">Glycoprotein</keyword>
<dbReference type="InterPro" id="IPR016187">
    <property type="entry name" value="CTDL_fold"/>
</dbReference>
<dbReference type="InterPro" id="IPR013106">
    <property type="entry name" value="Ig_V-set"/>
</dbReference>
<dbReference type="InterPro" id="IPR003599">
    <property type="entry name" value="Ig_sub"/>
</dbReference>
<evidence type="ECO:0000256" key="1">
    <source>
        <dbReference type="ARBA" id="ARBA00004613"/>
    </source>
</evidence>
<dbReference type="FunFam" id="3.10.100.10:FF:000011">
    <property type="entry name" value="Aggrecan core protein"/>
    <property type="match status" value="1"/>
</dbReference>
<keyword evidence="8 11" id="KW-1015">Disulfide bond</keyword>
<dbReference type="Gene3D" id="2.60.40.10">
    <property type="entry name" value="Immunoglobulins"/>
    <property type="match status" value="1"/>
</dbReference>
<dbReference type="SMART" id="SM00409">
    <property type="entry name" value="IG"/>
    <property type="match status" value="1"/>
</dbReference>
<keyword evidence="3" id="KW-0964">Secreted</keyword>
<keyword evidence="5 12" id="KW-0732">Signal</keyword>
<evidence type="ECO:0000256" key="7">
    <source>
        <dbReference type="ARBA" id="ARBA00022974"/>
    </source>
</evidence>
<feature type="domain" description="Link" evidence="14">
    <location>
        <begin position="251"/>
        <end position="348"/>
    </location>
</feature>
<reference evidence="15" key="2">
    <citation type="submission" date="2025-08" db="UniProtKB">
        <authorList>
            <consortium name="Ensembl"/>
        </authorList>
    </citation>
    <scope>IDENTIFICATION</scope>
</reference>
<dbReference type="Proteomes" id="UP000694620">
    <property type="component" value="Chromosome 17"/>
</dbReference>
<dbReference type="GO" id="GO:0005615">
    <property type="term" value="C:extracellular space"/>
    <property type="evidence" value="ECO:0007669"/>
    <property type="project" value="TreeGrafter"/>
</dbReference>
<comment type="similarity">
    <text evidence="2">Belongs to the aggrecan/versican proteoglycan family.</text>
</comment>
<comment type="subcellular location">
    <subcellularLocation>
        <location evidence="1">Secreted</location>
    </subcellularLocation>
</comment>
<dbReference type="GO" id="GO:0001501">
    <property type="term" value="P:skeletal system development"/>
    <property type="evidence" value="ECO:0007669"/>
    <property type="project" value="TreeGrafter"/>
</dbReference>
<dbReference type="Gene3D" id="3.10.100.10">
    <property type="entry name" value="Mannose-Binding Protein A, subunit A"/>
    <property type="match status" value="4"/>
</dbReference>
<evidence type="ECO:0000259" key="14">
    <source>
        <dbReference type="PROSITE" id="PS50963"/>
    </source>
</evidence>
<dbReference type="PROSITE" id="PS50835">
    <property type="entry name" value="IG_LIKE"/>
    <property type="match status" value="1"/>
</dbReference>
<reference evidence="15" key="1">
    <citation type="submission" date="2021-06" db="EMBL/GenBank/DDBJ databases">
        <authorList>
            <consortium name="Wellcome Sanger Institute Data Sharing"/>
        </authorList>
    </citation>
    <scope>NUCLEOTIDE SEQUENCE [LARGE SCALE GENOMIC DNA]</scope>
</reference>
<feature type="disulfide bond" evidence="11">
    <location>
        <begin position="616"/>
        <end position="637"/>
    </location>
</feature>
<dbReference type="PRINTS" id="PR01265">
    <property type="entry name" value="LINKMODULE"/>
</dbReference>
<evidence type="ECO:0000256" key="8">
    <source>
        <dbReference type="ARBA" id="ARBA00023157"/>
    </source>
</evidence>
<evidence type="ECO:0000259" key="13">
    <source>
        <dbReference type="PROSITE" id="PS50835"/>
    </source>
</evidence>
<feature type="disulfide bond" evidence="11">
    <location>
        <begin position="518"/>
        <end position="539"/>
    </location>
</feature>
<evidence type="ECO:0000256" key="10">
    <source>
        <dbReference type="ARBA" id="ARBA00023319"/>
    </source>
</evidence>
<dbReference type="PANTHER" id="PTHR22804:SF42">
    <property type="entry name" value="AGGRECAN CORE PROTEIN"/>
    <property type="match status" value="1"/>
</dbReference>
<proteinExistence type="inferred from homology"/>
<dbReference type="InterPro" id="IPR036179">
    <property type="entry name" value="Ig-like_dom_sf"/>
</dbReference>
<name>A0A8C4TJR5_ERPCA</name>
<dbReference type="PROSITE" id="PS01241">
    <property type="entry name" value="LINK_1"/>
    <property type="match status" value="4"/>
</dbReference>
<reference evidence="15" key="3">
    <citation type="submission" date="2025-09" db="UniProtKB">
        <authorList>
            <consortium name="Ensembl"/>
        </authorList>
    </citation>
    <scope>IDENTIFICATION</scope>
</reference>
<evidence type="ECO:0000256" key="5">
    <source>
        <dbReference type="ARBA" id="ARBA00022729"/>
    </source>
</evidence>
<dbReference type="GO" id="GO:0010001">
    <property type="term" value="P:glial cell differentiation"/>
    <property type="evidence" value="ECO:0007669"/>
    <property type="project" value="TreeGrafter"/>
</dbReference>